<keyword evidence="2" id="KW-1185">Reference proteome</keyword>
<dbReference type="AlphaFoldDB" id="A0A3E2HJR3"/>
<dbReference type="OrthoDB" id="3538268at2759"/>
<feature type="non-terminal residue" evidence="1">
    <location>
        <position position="1"/>
    </location>
</feature>
<dbReference type="Proteomes" id="UP000258309">
    <property type="component" value="Unassembled WGS sequence"/>
</dbReference>
<evidence type="ECO:0000313" key="2">
    <source>
        <dbReference type="Proteomes" id="UP000258309"/>
    </source>
</evidence>
<dbReference type="EMBL" id="NCSJ02000032">
    <property type="protein sequence ID" value="RFU33648.1"/>
    <property type="molecule type" value="Genomic_DNA"/>
</dbReference>
<dbReference type="STRING" id="5539.A0A3E2HJR3"/>
<gene>
    <name evidence="1" type="ORF">B7463_g2679</name>
</gene>
<dbReference type="OMA" id="GWDERIT"/>
<evidence type="ECO:0000313" key="1">
    <source>
        <dbReference type="EMBL" id="RFU33648.1"/>
    </source>
</evidence>
<proteinExistence type="predicted"/>
<feature type="non-terminal residue" evidence="1">
    <location>
        <position position="313"/>
    </location>
</feature>
<reference evidence="1 2" key="1">
    <citation type="submission" date="2018-05" db="EMBL/GenBank/DDBJ databases">
        <title>Draft genome sequence of Scytalidium lignicola DSM 105466, a ubiquitous saprotrophic fungus.</title>
        <authorList>
            <person name="Buettner E."/>
            <person name="Gebauer A.M."/>
            <person name="Hofrichter M."/>
            <person name="Liers C."/>
            <person name="Kellner H."/>
        </authorList>
    </citation>
    <scope>NUCLEOTIDE SEQUENCE [LARGE SCALE GENOMIC DNA]</scope>
    <source>
        <strain evidence="1 2">DSM 105466</strain>
    </source>
</reference>
<sequence length="313" mass="34166">MAITRFKRAAFVGLIAAFSSLTLGFYDDQFGVTNREIGYSSYPLTDQQQHLLPIESINDSRKIANTAVGKGQKLLCLLPVSAQDATSIQGSPSQSPWTDYSSLQANGWSVEDYNAVSEGAFDELFEALNIDPSQNVGISLDQDQTATVVGQTYEISEGRYRSVFNVEGGVIVADDNLSPTKTEAAESGPVVPLHQWSDVVFLQWNHIAASNVGNLKYIFRALITNEDTKSMVDEAFQRKGETIGAWEDRVVFGMDTEEGQAILGSPNGSGVAWILINHKDNNLLGIKTIQSVTVWQVDSDSPNPGLAMYFTIL</sequence>
<accession>A0A3E2HJR3</accession>
<name>A0A3E2HJR3_SCYLI</name>
<comment type="caution">
    <text evidence="1">The sequence shown here is derived from an EMBL/GenBank/DDBJ whole genome shotgun (WGS) entry which is preliminary data.</text>
</comment>
<protein>
    <submittedName>
        <fullName evidence="1">Uncharacterized protein</fullName>
    </submittedName>
</protein>
<organism evidence="1 2">
    <name type="scientific">Scytalidium lignicola</name>
    <name type="common">Hyphomycete</name>
    <dbReference type="NCBI Taxonomy" id="5539"/>
    <lineage>
        <taxon>Eukaryota</taxon>
        <taxon>Fungi</taxon>
        <taxon>Dikarya</taxon>
        <taxon>Ascomycota</taxon>
        <taxon>Pezizomycotina</taxon>
        <taxon>Leotiomycetes</taxon>
        <taxon>Leotiomycetes incertae sedis</taxon>
        <taxon>Scytalidium</taxon>
    </lineage>
</organism>